<evidence type="ECO:0000313" key="1">
    <source>
        <dbReference type="EMBL" id="GLJ61758.1"/>
    </source>
</evidence>
<sequence>METKDVGDEAEQIVRALSDGLTTPHEVECLVCYLNRMMTEFGCDGTLRFARRFRDERAPRATGLEARLEGMGGFCDCEVLFNAYAPARHLWTPEHWSVDDDGEPVLVEEAEPETIPACAGVTRGSSQPCRNWERARRW</sequence>
<dbReference type="Proteomes" id="UP001142462">
    <property type="component" value="Unassembled WGS sequence"/>
</dbReference>
<evidence type="ECO:0000313" key="2">
    <source>
        <dbReference type="Proteomes" id="UP001142462"/>
    </source>
</evidence>
<name>A0A9W6H3T6_9MICO</name>
<proteinExistence type="predicted"/>
<keyword evidence="2" id="KW-1185">Reference proteome</keyword>
<dbReference type="Pfam" id="PF10905">
    <property type="entry name" value="DUF2695"/>
    <property type="match status" value="1"/>
</dbReference>
<evidence type="ECO:0008006" key="3">
    <source>
        <dbReference type="Google" id="ProtNLM"/>
    </source>
</evidence>
<gene>
    <name evidence="1" type="ORF">GCM10017576_18880</name>
</gene>
<reference evidence="1" key="2">
    <citation type="submission" date="2023-01" db="EMBL/GenBank/DDBJ databases">
        <authorList>
            <person name="Sun Q."/>
            <person name="Evtushenko L."/>
        </authorList>
    </citation>
    <scope>NUCLEOTIDE SEQUENCE</scope>
    <source>
        <strain evidence="1">VKM Ac-1020</strain>
    </source>
</reference>
<dbReference type="InterPro" id="IPR024248">
    <property type="entry name" value="DUF2695"/>
</dbReference>
<comment type="caution">
    <text evidence="1">The sequence shown here is derived from an EMBL/GenBank/DDBJ whole genome shotgun (WGS) entry which is preliminary data.</text>
</comment>
<organism evidence="1 2">
    <name type="scientific">Microbacterium barkeri</name>
    <dbReference type="NCBI Taxonomy" id="33917"/>
    <lineage>
        <taxon>Bacteria</taxon>
        <taxon>Bacillati</taxon>
        <taxon>Actinomycetota</taxon>
        <taxon>Actinomycetes</taxon>
        <taxon>Micrococcales</taxon>
        <taxon>Microbacteriaceae</taxon>
        <taxon>Microbacterium</taxon>
    </lineage>
</organism>
<protein>
    <recommendedName>
        <fullName evidence="3">DUF2695 domain-containing protein</fullName>
    </recommendedName>
</protein>
<dbReference type="RefSeq" id="WP_271173467.1">
    <property type="nucleotide sequence ID" value="NZ_BSEJ01000008.1"/>
</dbReference>
<dbReference type="AlphaFoldDB" id="A0A9W6H3T6"/>
<dbReference type="EMBL" id="BSEJ01000008">
    <property type="protein sequence ID" value="GLJ61758.1"/>
    <property type="molecule type" value="Genomic_DNA"/>
</dbReference>
<accession>A0A9W6H3T6</accession>
<reference evidence="1" key="1">
    <citation type="journal article" date="2014" name="Int. J. Syst. Evol. Microbiol.">
        <title>Complete genome sequence of Corynebacterium casei LMG S-19264T (=DSM 44701T), isolated from a smear-ripened cheese.</title>
        <authorList>
            <consortium name="US DOE Joint Genome Institute (JGI-PGF)"/>
            <person name="Walter F."/>
            <person name="Albersmeier A."/>
            <person name="Kalinowski J."/>
            <person name="Ruckert C."/>
        </authorList>
    </citation>
    <scope>NUCLEOTIDE SEQUENCE</scope>
    <source>
        <strain evidence="1">VKM Ac-1020</strain>
    </source>
</reference>